<dbReference type="AlphaFoldDB" id="A0A6A0BDH3"/>
<dbReference type="InterPro" id="IPR035069">
    <property type="entry name" value="TTHA1013/TTHA0281-like"/>
</dbReference>
<reference evidence="2 3" key="1">
    <citation type="submission" date="2020-02" db="EMBL/GenBank/DDBJ databases">
        <title>Draft genome sequence of Lactococcus sp. Hs30E4-3.</title>
        <authorList>
            <person name="Noda S."/>
            <person name="Yuki M."/>
            <person name="Ohkuma M."/>
        </authorList>
    </citation>
    <scope>NUCLEOTIDE SEQUENCE [LARGE SCALE GENOMIC DNA]</scope>
    <source>
        <strain evidence="2 3">Hs30E4-3</strain>
    </source>
</reference>
<accession>A0A6A0BDH3</accession>
<protein>
    <submittedName>
        <fullName evidence="2">HicB family protein</fullName>
    </submittedName>
</protein>
<dbReference type="Gene3D" id="3.30.160.250">
    <property type="match status" value="1"/>
</dbReference>
<dbReference type="RefSeq" id="WP_172209042.1">
    <property type="nucleotide sequence ID" value="NZ_BLLI01000037.1"/>
</dbReference>
<name>A0A6A0BDH3_9LACT</name>
<dbReference type="Pfam" id="PF15919">
    <property type="entry name" value="HicB_lk_antitox"/>
    <property type="match status" value="1"/>
</dbReference>
<keyword evidence="3" id="KW-1185">Reference proteome</keyword>
<evidence type="ECO:0000313" key="3">
    <source>
        <dbReference type="Proteomes" id="UP000480303"/>
    </source>
</evidence>
<comment type="caution">
    <text evidence="2">The sequence shown here is derived from an EMBL/GenBank/DDBJ whole genome shotgun (WGS) entry which is preliminary data.</text>
</comment>
<organism evidence="2 3">
    <name type="scientific">Pseudolactococcus hodotermopsidis</name>
    <dbReference type="NCBI Taxonomy" id="2709157"/>
    <lineage>
        <taxon>Bacteria</taxon>
        <taxon>Bacillati</taxon>
        <taxon>Bacillota</taxon>
        <taxon>Bacilli</taxon>
        <taxon>Lactobacillales</taxon>
        <taxon>Streptococcaceae</taxon>
        <taxon>Pseudolactococcus</taxon>
    </lineage>
</organism>
<feature type="domain" description="HicB-like antitoxin of toxin-antitoxin system" evidence="1">
    <location>
        <begin position="10"/>
        <end position="124"/>
    </location>
</feature>
<proteinExistence type="predicted"/>
<evidence type="ECO:0000313" key="2">
    <source>
        <dbReference type="EMBL" id="GFH42743.1"/>
    </source>
</evidence>
<dbReference type="EMBL" id="BLLI01000037">
    <property type="protein sequence ID" value="GFH42743.1"/>
    <property type="molecule type" value="Genomic_DNA"/>
</dbReference>
<evidence type="ECO:0000259" key="1">
    <source>
        <dbReference type="Pfam" id="PF15919"/>
    </source>
</evidence>
<sequence length="141" mass="15646">MYIDSLTKTYPAVFAHDGDGYFIEFPDIQGAYTGINNKDLSVGVAMAEEVLGMVLADFVENGEKLPIPSDINNVKYEDGGFVTLIKVDMEKYFHDETLVKKTLTIPKWADDTAKRSGLNFSRLLTEAIGAKATELAFNREV</sequence>
<gene>
    <name evidence="2" type="ORF">Hs30E_12940</name>
</gene>
<dbReference type="SUPFAM" id="SSF143100">
    <property type="entry name" value="TTHA1013/TTHA0281-like"/>
    <property type="match status" value="1"/>
</dbReference>
<dbReference type="Proteomes" id="UP000480303">
    <property type="component" value="Unassembled WGS sequence"/>
</dbReference>
<dbReference type="InterPro" id="IPR031807">
    <property type="entry name" value="HicB-like"/>
</dbReference>